<reference evidence="1 2" key="1">
    <citation type="submission" date="2009-08" db="EMBL/GenBank/DDBJ databases">
        <title>The Genome Sequence of Spizellomyces punctatus strain DAOM BR117.</title>
        <authorList>
            <consortium name="The Broad Institute Genome Sequencing Platform"/>
            <person name="Russ C."/>
            <person name="Cuomo C."/>
            <person name="Shea T."/>
            <person name="Young S.K."/>
            <person name="Zeng Q."/>
            <person name="Koehrsen M."/>
            <person name="Haas B."/>
            <person name="Borodovsky M."/>
            <person name="Guigo R."/>
            <person name="Alvarado L."/>
            <person name="Berlin A."/>
            <person name="Bochicchio J."/>
            <person name="Borenstein D."/>
            <person name="Chapman S."/>
            <person name="Chen Z."/>
            <person name="Engels R."/>
            <person name="Freedman E."/>
            <person name="Gellesch M."/>
            <person name="Goldberg J."/>
            <person name="Griggs A."/>
            <person name="Gujja S."/>
            <person name="Heiman D."/>
            <person name="Hepburn T."/>
            <person name="Howarth C."/>
            <person name="Jen D."/>
            <person name="Larson L."/>
            <person name="Lewis B."/>
            <person name="Mehta T."/>
            <person name="Park D."/>
            <person name="Pearson M."/>
            <person name="Roberts A."/>
            <person name="Saif S."/>
            <person name="Shenoy N."/>
            <person name="Sisk P."/>
            <person name="Stolte C."/>
            <person name="Sykes S."/>
            <person name="Thomson T."/>
            <person name="Walk T."/>
            <person name="White J."/>
            <person name="Yandava C."/>
            <person name="Burger G."/>
            <person name="Gray M.W."/>
            <person name="Holland P.W.H."/>
            <person name="King N."/>
            <person name="Lang F.B.F."/>
            <person name="Roger A.J."/>
            <person name="Ruiz-Trillo I."/>
            <person name="Lander E."/>
            <person name="Nusbaum C."/>
        </authorList>
    </citation>
    <scope>NUCLEOTIDE SEQUENCE [LARGE SCALE GENOMIC DNA]</scope>
    <source>
        <strain evidence="1 2">DAOM BR117</strain>
    </source>
</reference>
<dbReference type="AlphaFoldDB" id="A0A0L0H8X3"/>
<dbReference type="RefSeq" id="XP_016606025.1">
    <property type="nucleotide sequence ID" value="XM_016757589.1"/>
</dbReference>
<dbReference type="Proteomes" id="UP000053201">
    <property type="component" value="Unassembled WGS sequence"/>
</dbReference>
<dbReference type="EMBL" id="KQ257462">
    <property type="protein sequence ID" value="KNC97985.1"/>
    <property type="molecule type" value="Genomic_DNA"/>
</dbReference>
<protein>
    <submittedName>
        <fullName evidence="1">Uncharacterized protein</fullName>
    </submittedName>
</protein>
<sequence length="101" mass="11322">MVPNKAAVYNKNASFEHINQSFRSLIEMSTVPVNGRITFFVRRPHFLRKSSPRQAYSQVWKFSGIGGGGMGLGHLLHTMCKILLVTGCLQVIMPCYHVSQV</sequence>
<proteinExistence type="predicted"/>
<evidence type="ECO:0000313" key="1">
    <source>
        <dbReference type="EMBL" id="KNC97985.1"/>
    </source>
</evidence>
<dbReference type="VEuPathDB" id="FungiDB:SPPG_09425"/>
<evidence type="ECO:0000313" key="2">
    <source>
        <dbReference type="Proteomes" id="UP000053201"/>
    </source>
</evidence>
<dbReference type="InParanoid" id="A0A0L0H8X3"/>
<name>A0A0L0H8X3_SPIPD</name>
<organism evidence="1 2">
    <name type="scientific">Spizellomyces punctatus (strain DAOM BR117)</name>
    <dbReference type="NCBI Taxonomy" id="645134"/>
    <lineage>
        <taxon>Eukaryota</taxon>
        <taxon>Fungi</taxon>
        <taxon>Fungi incertae sedis</taxon>
        <taxon>Chytridiomycota</taxon>
        <taxon>Chytridiomycota incertae sedis</taxon>
        <taxon>Chytridiomycetes</taxon>
        <taxon>Spizellomycetales</taxon>
        <taxon>Spizellomycetaceae</taxon>
        <taxon>Spizellomyces</taxon>
    </lineage>
</organism>
<keyword evidence="2" id="KW-1185">Reference proteome</keyword>
<gene>
    <name evidence="1" type="ORF">SPPG_09425</name>
</gene>
<dbReference type="GeneID" id="27692550"/>
<accession>A0A0L0H8X3</accession>